<dbReference type="InterPro" id="IPR051686">
    <property type="entry name" value="Lipoprotein_DolP"/>
</dbReference>
<name>A0ABM7U061_9BURK</name>
<dbReference type="PANTHER" id="PTHR34606:SF15">
    <property type="entry name" value="BON DOMAIN-CONTAINING PROTEIN"/>
    <property type="match status" value="1"/>
</dbReference>
<feature type="domain" description="BON" evidence="1">
    <location>
        <begin position="94"/>
        <end position="162"/>
    </location>
</feature>
<dbReference type="Proteomes" id="UP001319874">
    <property type="component" value="Chromosome 4"/>
</dbReference>
<accession>A0ABM7U061</accession>
<evidence type="ECO:0000313" key="2">
    <source>
        <dbReference type="EMBL" id="BCZ84524.1"/>
    </source>
</evidence>
<organism evidence="2 3">
    <name type="scientific">Paraburkholderia terrae</name>
    <dbReference type="NCBI Taxonomy" id="311230"/>
    <lineage>
        <taxon>Bacteria</taxon>
        <taxon>Pseudomonadati</taxon>
        <taxon>Pseudomonadota</taxon>
        <taxon>Betaproteobacteria</taxon>
        <taxon>Burkholderiales</taxon>
        <taxon>Burkholderiaceae</taxon>
        <taxon>Paraburkholderia</taxon>
    </lineage>
</organism>
<keyword evidence="3" id="KW-1185">Reference proteome</keyword>
<proteinExistence type="predicted"/>
<gene>
    <name evidence="2" type="ORF">PTKU64_81990</name>
</gene>
<dbReference type="InterPro" id="IPR014004">
    <property type="entry name" value="Transpt-assoc_nodulatn_dom_bac"/>
</dbReference>
<reference evidence="2 3" key="1">
    <citation type="journal article" date="2022" name="Front. Microbiol.">
        <title>Identification and characterization of a novel class of self-sufficient cytochrome P450 hydroxylase involved in cyclohexanecarboxylate degradation in Paraburkholderia terrae strain KU-64.</title>
        <authorList>
            <person name="Yamamoto T."/>
            <person name="Hasegawa Y."/>
            <person name="Iwaki H."/>
        </authorList>
    </citation>
    <scope>NUCLEOTIDE SEQUENCE [LARGE SCALE GENOMIC DNA]</scope>
    <source>
        <strain evidence="2 3">KU-64</strain>
    </source>
</reference>
<dbReference type="InterPro" id="IPR007055">
    <property type="entry name" value="BON_dom"/>
</dbReference>
<dbReference type="Pfam" id="PF04972">
    <property type="entry name" value="BON"/>
    <property type="match status" value="2"/>
</dbReference>
<protein>
    <recommendedName>
        <fullName evidence="1">BON domain-containing protein</fullName>
    </recommendedName>
</protein>
<dbReference type="SMART" id="SM00749">
    <property type="entry name" value="BON"/>
    <property type="match status" value="2"/>
</dbReference>
<dbReference type="Gene3D" id="3.30.1340.30">
    <property type="match status" value="2"/>
</dbReference>
<evidence type="ECO:0000313" key="3">
    <source>
        <dbReference type="Proteomes" id="UP001319874"/>
    </source>
</evidence>
<evidence type="ECO:0000259" key="1">
    <source>
        <dbReference type="PROSITE" id="PS50914"/>
    </source>
</evidence>
<dbReference type="PROSITE" id="PS50914">
    <property type="entry name" value="BON"/>
    <property type="match status" value="2"/>
</dbReference>
<dbReference type="EMBL" id="AP024958">
    <property type="protein sequence ID" value="BCZ84524.1"/>
    <property type="molecule type" value="Genomic_DNA"/>
</dbReference>
<dbReference type="PANTHER" id="PTHR34606">
    <property type="entry name" value="BON DOMAIN-CONTAINING PROTEIN"/>
    <property type="match status" value="1"/>
</dbReference>
<sequence length="168" mass="17840">MLFPGQEIVRSGLDIAMKSDKLLKDKIEQAIHNNASIDARFITVEVQKGIVTLSGIVPNAWQKQLTANVAQRVEDCYAVVVNLCLPSADANLESDQDLASRIVDALSCVEGLSPHSVCVEVERGSVTLTGSVDHEVQRAAIEMRVGGICGVAELNNLISLGGSLSLAS</sequence>
<feature type="domain" description="BON" evidence="1">
    <location>
        <begin position="19"/>
        <end position="87"/>
    </location>
</feature>